<dbReference type="AlphaFoldDB" id="A0A644VYY2"/>
<comment type="caution">
    <text evidence="2">The sequence shown here is derived from an EMBL/GenBank/DDBJ whole genome shotgun (WGS) entry which is preliminary data.</text>
</comment>
<dbReference type="EMBL" id="VSSQ01000519">
    <property type="protein sequence ID" value="MPL96641.1"/>
    <property type="molecule type" value="Genomic_DNA"/>
</dbReference>
<sequence>MRYVSVFFILFSAVILSFGQNSFYQTDSVVYYGSVIIDNGLIENAIRCEIKQKTNNLIYSPDEVLGYGFSDGRVYVSKQIQIGDSIKRVFLLRLVEDKTTLYVYYGKAHKVFYIEKDSASVIELLKYNKENKEVVFREELSKITADCQSISNAIKLVTYKVKPLSKLIENYNNCSAEPFPFLKYGLILGCGVRSIEIKGNKLAEYKDFVNNRYKGSILPGFFIDCPIEMSNFSFHTEMYLSRYRYSFSSTSTSNILDLVANTSSIHLPVLLRYTLPEMTIRPFVNGGLNVVYNMQNSTVLYNTLITPDYIELKSIDRTSYISKFQFGFSVGAGIEYKLNYRQSVFIEFRCNKQLSSSNKYTFNNTQLELLTGLNI</sequence>
<name>A0A644VYY2_9ZZZZ</name>
<dbReference type="InterPro" id="IPR011250">
    <property type="entry name" value="OMP/PagP_B-barrel"/>
</dbReference>
<organism evidence="2">
    <name type="scientific">bioreactor metagenome</name>
    <dbReference type="NCBI Taxonomy" id="1076179"/>
    <lineage>
        <taxon>unclassified sequences</taxon>
        <taxon>metagenomes</taxon>
        <taxon>ecological metagenomes</taxon>
    </lineage>
</organism>
<dbReference type="Gene3D" id="2.40.160.20">
    <property type="match status" value="1"/>
</dbReference>
<gene>
    <name evidence="2" type="ORF">SDC9_42823</name>
</gene>
<protein>
    <recommendedName>
        <fullName evidence="1">Outer membrane protein beta-barrel domain-containing protein</fullName>
    </recommendedName>
</protein>
<reference evidence="2" key="1">
    <citation type="submission" date="2019-08" db="EMBL/GenBank/DDBJ databases">
        <authorList>
            <person name="Kucharzyk K."/>
            <person name="Murdoch R.W."/>
            <person name="Higgins S."/>
            <person name="Loffler F."/>
        </authorList>
    </citation>
    <scope>NUCLEOTIDE SEQUENCE</scope>
</reference>
<dbReference type="Pfam" id="PF13568">
    <property type="entry name" value="OMP_b-brl_2"/>
    <property type="match status" value="1"/>
</dbReference>
<evidence type="ECO:0000313" key="2">
    <source>
        <dbReference type="EMBL" id="MPL96641.1"/>
    </source>
</evidence>
<accession>A0A644VYY2</accession>
<feature type="domain" description="Outer membrane protein beta-barrel" evidence="1">
    <location>
        <begin position="184"/>
        <end position="351"/>
    </location>
</feature>
<dbReference type="InterPro" id="IPR025665">
    <property type="entry name" value="Beta-barrel_OMP_2"/>
</dbReference>
<dbReference type="SUPFAM" id="SSF56925">
    <property type="entry name" value="OMPA-like"/>
    <property type="match status" value="1"/>
</dbReference>
<proteinExistence type="predicted"/>
<evidence type="ECO:0000259" key="1">
    <source>
        <dbReference type="Pfam" id="PF13568"/>
    </source>
</evidence>